<name>A0A0R1GMX3_9LACO</name>
<organism evidence="2 3">
    <name type="scientific">Loigolactobacillus bifermentans DSM 20003</name>
    <dbReference type="NCBI Taxonomy" id="1423726"/>
    <lineage>
        <taxon>Bacteria</taxon>
        <taxon>Bacillati</taxon>
        <taxon>Bacillota</taxon>
        <taxon>Bacilli</taxon>
        <taxon>Lactobacillales</taxon>
        <taxon>Lactobacillaceae</taxon>
        <taxon>Loigolactobacillus</taxon>
    </lineage>
</organism>
<dbReference type="RefSeq" id="WP_057904718.1">
    <property type="nucleotide sequence ID" value="NZ_AZDA01000079.1"/>
</dbReference>
<keyword evidence="1" id="KW-0812">Transmembrane</keyword>
<proteinExistence type="predicted"/>
<evidence type="ECO:0000313" key="3">
    <source>
        <dbReference type="Proteomes" id="UP000051461"/>
    </source>
</evidence>
<dbReference type="Proteomes" id="UP000051461">
    <property type="component" value="Unassembled WGS sequence"/>
</dbReference>
<dbReference type="PATRIC" id="fig|1423726.3.peg.142"/>
<feature type="transmembrane region" description="Helical" evidence="1">
    <location>
        <begin position="115"/>
        <end position="137"/>
    </location>
</feature>
<dbReference type="AlphaFoldDB" id="A0A0R1GMX3"/>
<gene>
    <name evidence="2" type="ORF">FC07_GL000134</name>
</gene>
<dbReference type="EMBL" id="AZDA01000079">
    <property type="protein sequence ID" value="KRK35407.1"/>
    <property type="molecule type" value="Genomic_DNA"/>
</dbReference>
<sequence>MQTAFQTANHIWLAWLGYGLGLPLLGGLLLAGLSHQCKKLIVTLFGWQAQIYGGGLGVMLHELSHLLVALLFGHQIVDFQLLVPPWKLNPQAEGQALGYVVHQGKNNWWSKAGNVFIGLAPLFGGTLVLWLITHFGWPELAQFEQHLLTGATAPSTLLPTHWGRWGIWLLLTLQIAIGGFDLSPADYQNASAGVVTLLIGLYGFSWLGALLGFGGTLQQVAQQWGILALGWLGSALLVLLVVTGLLTLLNGHR</sequence>
<feature type="transmembrane region" description="Helical" evidence="1">
    <location>
        <begin position="12"/>
        <end position="33"/>
    </location>
</feature>
<feature type="transmembrane region" description="Helical" evidence="1">
    <location>
        <begin position="226"/>
        <end position="249"/>
    </location>
</feature>
<feature type="transmembrane region" description="Helical" evidence="1">
    <location>
        <begin position="40"/>
        <end position="60"/>
    </location>
</feature>
<keyword evidence="3" id="KW-1185">Reference proteome</keyword>
<comment type="caution">
    <text evidence="2">The sequence shown here is derived from an EMBL/GenBank/DDBJ whole genome shotgun (WGS) entry which is preliminary data.</text>
</comment>
<evidence type="ECO:0000313" key="2">
    <source>
        <dbReference type="EMBL" id="KRK35407.1"/>
    </source>
</evidence>
<feature type="transmembrane region" description="Helical" evidence="1">
    <location>
        <begin position="194"/>
        <end position="214"/>
    </location>
</feature>
<protein>
    <submittedName>
        <fullName evidence="2">Uncharacterized protein</fullName>
    </submittedName>
</protein>
<dbReference type="STRING" id="1423726.FC07_GL000134"/>
<reference evidence="2 3" key="1">
    <citation type="journal article" date="2015" name="Genome Announc.">
        <title>Expanding the biotechnology potential of lactobacilli through comparative genomics of 213 strains and associated genera.</title>
        <authorList>
            <person name="Sun Z."/>
            <person name="Harris H.M."/>
            <person name="McCann A."/>
            <person name="Guo C."/>
            <person name="Argimon S."/>
            <person name="Zhang W."/>
            <person name="Yang X."/>
            <person name="Jeffery I.B."/>
            <person name="Cooney J.C."/>
            <person name="Kagawa T.F."/>
            <person name="Liu W."/>
            <person name="Song Y."/>
            <person name="Salvetti E."/>
            <person name="Wrobel A."/>
            <person name="Rasinkangas P."/>
            <person name="Parkhill J."/>
            <person name="Rea M.C."/>
            <person name="O'Sullivan O."/>
            <person name="Ritari J."/>
            <person name="Douillard F.P."/>
            <person name="Paul Ross R."/>
            <person name="Yang R."/>
            <person name="Briner A.E."/>
            <person name="Felis G.E."/>
            <person name="de Vos W.M."/>
            <person name="Barrangou R."/>
            <person name="Klaenhammer T.R."/>
            <person name="Caufield P.W."/>
            <person name="Cui Y."/>
            <person name="Zhang H."/>
            <person name="O'Toole P.W."/>
        </authorList>
    </citation>
    <scope>NUCLEOTIDE SEQUENCE [LARGE SCALE GENOMIC DNA]</scope>
    <source>
        <strain evidence="2 3">DSM 20003</strain>
    </source>
</reference>
<accession>A0A0R1GMX3</accession>
<dbReference type="OrthoDB" id="258743at2"/>
<keyword evidence="1" id="KW-0472">Membrane</keyword>
<keyword evidence="1" id="KW-1133">Transmembrane helix</keyword>
<feature type="transmembrane region" description="Helical" evidence="1">
    <location>
        <begin position="165"/>
        <end position="182"/>
    </location>
</feature>
<evidence type="ECO:0000256" key="1">
    <source>
        <dbReference type="SAM" id="Phobius"/>
    </source>
</evidence>